<organism evidence="3 4">
    <name type="scientific">Hypothenemus hampei</name>
    <name type="common">Coffee berry borer</name>
    <dbReference type="NCBI Taxonomy" id="57062"/>
    <lineage>
        <taxon>Eukaryota</taxon>
        <taxon>Metazoa</taxon>
        <taxon>Ecdysozoa</taxon>
        <taxon>Arthropoda</taxon>
        <taxon>Hexapoda</taxon>
        <taxon>Insecta</taxon>
        <taxon>Pterygota</taxon>
        <taxon>Neoptera</taxon>
        <taxon>Endopterygota</taxon>
        <taxon>Coleoptera</taxon>
        <taxon>Polyphaga</taxon>
        <taxon>Cucujiformia</taxon>
        <taxon>Curculionidae</taxon>
        <taxon>Scolytinae</taxon>
        <taxon>Hypothenemus</taxon>
    </lineage>
</organism>
<evidence type="ECO:0000256" key="1">
    <source>
        <dbReference type="SAM" id="MobiDB-lite"/>
    </source>
</evidence>
<proteinExistence type="predicted"/>
<keyword evidence="4" id="KW-1185">Reference proteome</keyword>
<dbReference type="Pfam" id="PF26634">
    <property type="entry name" value="DUF8207"/>
    <property type="match status" value="1"/>
</dbReference>
<comment type="caution">
    <text evidence="3">The sequence shown here is derived from an EMBL/GenBank/DDBJ whole genome shotgun (WGS) entry which is preliminary data.</text>
</comment>
<sequence length="255" mass="29091">MLLVNEKIIINLKMLSAKDVEVKRKIINTARAIRKKYLALKLERDENDIAINKALAPLTTPLKKSLKIQSSPSPSSTLNVKSKAESIDTVKEEEKEEKEEEEINKSVSFLNQQPQPQQSSDDENNYDDAIGFDKSIDERNLQTFLTTYPAPIQPYIYAFLKESSQIDKYYGLKYDSDMDIWTLGSSKVNFLPNGTIAILNQTYKGTPGLYELLFFARPKTYTSMDKTAYKDILQKTSVYRKDYSPTGKILVPTSF</sequence>
<feature type="region of interest" description="Disordered" evidence="1">
    <location>
        <begin position="65"/>
        <end position="130"/>
    </location>
</feature>
<evidence type="ECO:0000259" key="2">
    <source>
        <dbReference type="Pfam" id="PF26634"/>
    </source>
</evidence>
<reference evidence="3 4" key="1">
    <citation type="submission" date="2024-05" db="EMBL/GenBank/DDBJ databases">
        <title>Genetic variation in Jamaican populations of the coffee berry borer (Hypothenemus hampei).</title>
        <authorList>
            <person name="Errbii M."/>
            <person name="Myrie A."/>
        </authorList>
    </citation>
    <scope>NUCLEOTIDE SEQUENCE [LARGE SCALE GENOMIC DNA]</scope>
    <source>
        <strain evidence="3">JA-Hopewell-2020-01-JO</strain>
        <tissue evidence="3">Whole body</tissue>
    </source>
</reference>
<name>A0ABD1DYW9_HYPHA</name>
<accession>A0ABD1DYW9</accession>
<dbReference type="AlphaFoldDB" id="A0ABD1DYW9"/>
<dbReference type="PANTHER" id="PTHR35374:SF1">
    <property type="entry name" value="PROTEIN KINASE DOMAIN-CONTAINING PROTEIN"/>
    <property type="match status" value="1"/>
</dbReference>
<dbReference type="EMBL" id="JBDJPC010000039">
    <property type="protein sequence ID" value="KAL1487515.1"/>
    <property type="molecule type" value="Genomic_DNA"/>
</dbReference>
<feature type="domain" description="DUF8207" evidence="2">
    <location>
        <begin position="165"/>
        <end position="249"/>
    </location>
</feature>
<feature type="compositionally biased region" description="Basic and acidic residues" evidence="1">
    <location>
        <begin position="82"/>
        <end position="93"/>
    </location>
</feature>
<dbReference type="InterPro" id="IPR058520">
    <property type="entry name" value="DUF8207"/>
</dbReference>
<dbReference type="Proteomes" id="UP001566132">
    <property type="component" value="Unassembled WGS sequence"/>
</dbReference>
<feature type="compositionally biased region" description="Low complexity" evidence="1">
    <location>
        <begin position="65"/>
        <end position="81"/>
    </location>
</feature>
<gene>
    <name evidence="3" type="ORF">ABEB36_015816</name>
</gene>
<dbReference type="PANTHER" id="PTHR35374">
    <property type="entry name" value="CYCLIN-DEPENDENT KINASE 11A-LIKE"/>
    <property type="match status" value="1"/>
</dbReference>
<evidence type="ECO:0000313" key="4">
    <source>
        <dbReference type="Proteomes" id="UP001566132"/>
    </source>
</evidence>
<protein>
    <recommendedName>
        <fullName evidence="2">DUF8207 domain-containing protein</fullName>
    </recommendedName>
</protein>
<evidence type="ECO:0000313" key="3">
    <source>
        <dbReference type="EMBL" id="KAL1487515.1"/>
    </source>
</evidence>